<proteinExistence type="predicted"/>
<feature type="compositionally biased region" description="Basic and acidic residues" evidence="1">
    <location>
        <begin position="331"/>
        <end position="345"/>
    </location>
</feature>
<dbReference type="Proteomes" id="UP000240830">
    <property type="component" value="Unassembled WGS sequence"/>
</dbReference>
<name>A0A2H9TMU6_9FUNG</name>
<accession>A0A2H9TMU6</accession>
<feature type="compositionally biased region" description="Basic and acidic residues" evidence="1">
    <location>
        <begin position="389"/>
        <end position="400"/>
    </location>
</feature>
<sequence>MPSVNDTPRVSRATGTPKSGKSNKRYEFSAPQYYDFGGPSPDVDKPHSTQPTPKSAKSRNSVTPRSDGKSPGVPATVTQNRKGWSRNSEARNSHEFMESGQSPTLIGADKRKSDNIFDPEPSPKTRKQASYEKLFEMTRREKPRQVATLGRVRTPDKAMIVKMKTAAPLLPTRSTKPLTMPVEFNLSSRTRSEKRVSFELPRQKSIKGPLAAVKASEVAWETKLMFLEKVDSSRVPKAHDKTSSAEANFAKPFVAKPVDSRMIYGAGNFGVPHVKKTKITVPVDFHFSTTARSKAISTSPFTTTESIPERKREMKLTVPMSPNLSKPTRRIAREQNSEDHPETFKARPAPHSKPFVPVIQHYRTEPHPIRFPGDAITTEKRKRFQETLKREREAAEEARKFHARPAPHFEPDHFTVSRDLRLN</sequence>
<feature type="region of interest" description="Disordered" evidence="1">
    <location>
        <begin position="319"/>
        <end position="353"/>
    </location>
</feature>
<dbReference type="OrthoDB" id="1684416at2759"/>
<feature type="compositionally biased region" description="Basic and acidic residues" evidence="1">
    <location>
        <begin position="88"/>
        <end position="97"/>
    </location>
</feature>
<protein>
    <recommendedName>
        <fullName evidence="2">TPX2 central domain-containing protein</fullName>
    </recommendedName>
</protein>
<feature type="compositionally biased region" description="Basic and acidic residues" evidence="1">
    <location>
        <begin position="407"/>
        <end position="423"/>
    </location>
</feature>
<feature type="region of interest" description="Disordered" evidence="1">
    <location>
        <begin position="1"/>
        <end position="128"/>
    </location>
</feature>
<feature type="compositionally biased region" description="Polar residues" evidence="1">
    <location>
        <begin position="1"/>
        <end position="20"/>
    </location>
</feature>
<reference evidence="3 4" key="1">
    <citation type="submission" date="2016-10" db="EMBL/GenBank/DDBJ databases">
        <title>The genome of Paramicrosporidium saccamoebae is the missing link in understanding Cryptomycota and Microsporidia evolution.</title>
        <authorList>
            <person name="Quandt C.A."/>
            <person name="Beaudet D."/>
            <person name="Corsaro D."/>
            <person name="Michel R."/>
            <person name="Corradi N."/>
            <person name="James T."/>
        </authorList>
    </citation>
    <scope>NUCLEOTIDE SEQUENCE [LARGE SCALE GENOMIC DNA]</scope>
    <source>
        <strain evidence="3 4">KSL3</strain>
    </source>
</reference>
<organism evidence="3 4">
    <name type="scientific">Paramicrosporidium saccamoebae</name>
    <dbReference type="NCBI Taxonomy" id="1246581"/>
    <lineage>
        <taxon>Eukaryota</taxon>
        <taxon>Fungi</taxon>
        <taxon>Fungi incertae sedis</taxon>
        <taxon>Cryptomycota</taxon>
        <taxon>Cryptomycota incertae sedis</taxon>
        <taxon>Paramicrosporidium</taxon>
    </lineage>
</organism>
<feature type="compositionally biased region" description="Polar residues" evidence="1">
    <location>
        <begin position="76"/>
        <end position="87"/>
    </location>
</feature>
<feature type="domain" description="TPX2 central" evidence="2">
    <location>
        <begin position="167"/>
        <end position="287"/>
    </location>
</feature>
<evidence type="ECO:0000259" key="2">
    <source>
        <dbReference type="Pfam" id="PF12214"/>
    </source>
</evidence>
<gene>
    <name evidence="3" type="ORF">PSACC_01149</name>
</gene>
<dbReference type="Pfam" id="PF12214">
    <property type="entry name" value="TPX2_importin"/>
    <property type="match status" value="1"/>
</dbReference>
<dbReference type="STRING" id="1246581.A0A2H9TMU6"/>
<feature type="compositionally biased region" description="Polar residues" evidence="1">
    <location>
        <begin position="48"/>
        <end position="64"/>
    </location>
</feature>
<keyword evidence="4" id="KW-1185">Reference proteome</keyword>
<evidence type="ECO:0000313" key="3">
    <source>
        <dbReference type="EMBL" id="PJF19042.1"/>
    </source>
</evidence>
<evidence type="ECO:0000313" key="4">
    <source>
        <dbReference type="Proteomes" id="UP000240830"/>
    </source>
</evidence>
<feature type="region of interest" description="Disordered" evidence="1">
    <location>
        <begin position="389"/>
        <end position="423"/>
    </location>
</feature>
<dbReference type="InterPro" id="IPR027330">
    <property type="entry name" value="TPX2_central_dom"/>
</dbReference>
<comment type="caution">
    <text evidence="3">The sequence shown here is derived from an EMBL/GenBank/DDBJ whole genome shotgun (WGS) entry which is preliminary data.</text>
</comment>
<dbReference type="AlphaFoldDB" id="A0A2H9TMU6"/>
<evidence type="ECO:0000256" key="1">
    <source>
        <dbReference type="SAM" id="MobiDB-lite"/>
    </source>
</evidence>
<dbReference type="EMBL" id="MTSL01000085">
    <property type="protein sequence ID" value="PJF19042.1"/>
    <property type="molecule type" value="Genomic_DNA"/>
</dbReference>